<proteinExistence type="predicted"/>
<evidence type="ECO:0000256" key="2">
    <source>
        <dbReference type="SAM" id="Phobius"/>
    </source>
</evidence>
<keyword evidence="4" id="KW-1185">Reference proteome</keyword>
<feature type="transmembrane region" description="Helical" evidence="2">
    <location>
        <begin position="50"/>
        <end position="71"/>
    </location>
</feature>
<gene>
    <name evidence="3" type="ORF">MCOS_LOCUS4520</name>
</gene>
<reference evidence="5" key="1">
    <citation type="submission" date="2017-02" db="UniProtKB">
        <authorList>
            <consortium name="WormBaseParasite"/>
        </authorList>
    </citation>
    <scope>IDENTIFICATION</scope>
</reference>
<protein>
    <submittedName>
        <fullName evidence="5">Vesicle transport protein</fullName>
    </submittedName>
</protein>
<dbReference type="EMBL" id="UXSR01001795">
    <property type="protein sequence ID" value="VDD78517.1"/>
    <property type="molecule type" value="Genomic_DNA"/>
</dbReference>
<dbReference type="AlphaFoldDB" id="A0A0R3UC71"/>
<keyword evidence="2" id="KW-0812">Transmembrane</keyword>
<feature type="compositionally biased region" description="Low complexity" evidence="1">
    <location>
        <begin position="1"/>
        <end position="11"/>
    </location>
</feature>
<keyword evidence="2" id="KW-0472">Membrane</keyword>
<dbReference type="WBParaSite" id="MCOS_0000451901-mRNA-1">
    <property type="protein sequence ID" value="MCOS_0000451901-mRNA-1"/>
    <property type="gene ID" value="MCOS_0000451901"/>
</dbReference>
<accession>A0A0R3UC71</accession>
<evidence type="ECO:0000313" key="5">
    <source>
        <dbReference type="WBParaSite" id="MCOS_0000451901-mRNA-1"/>
    </source>
</evidence>
<name>A0A0R3UC71_MESCO</name>
<reference evidence="3 4" key="2">
    <citation type="submission" date="2018-10" db="EMBL/GenBank/DDBJ databases">
        <authorList>
            <consortium name="Pathogen Informatics"/>
        </authorList>
    </citation>
    <scope>NUCLEOTIDE SEQUENCE [LARGE SCALE GENOMIC DNA]</scope>
</reference>
<evidence type="ECO:0000256" key="1">
    <source>
        <dbReference type="SAM" id="MobiDB-lite"/>
    </source>
</evidence>
<keyword evidence="2" id="KW-1133">Transmembrane helix</keyword>
<dbReference type="Proteomes" id="UP000267029">
    <property type="component" value="Unassembled WGS sequence"/>
</dbReference>
<feature type="transmembrane region" description="Helical" evidence="2">
    <location>
        <begin position="77"/>
        <end position="101"/>
    </location>
</feature>
<evidence type="ECO:0000313" key="3">
    <source>
        <dbReference type="EMBL" id="VDD78517.1"/>
    </source>
</evidence>
<feature type="compositionally biased region" description="Pro residues" evidence="1">
    <location>
        <begin position="12"/>
        <end position="23"/>
    </location>
</feature>
<evidence type="ECO:0000313" key="4">
    <source>
        <dbReference type="Proteomes" id="UP000267029"/>
    </source>
</evidence>
<organism evidence="5">
    <name type="scientific">Mesocestoides corti</name>
    <name type="common">Flatworm</name>
    <dbReference type="NCBI Taxonomy" id="53468"/>
    <lineage>
        <taxon>Eukaryota</taxon>
        <taxon>Metazoa</taxon>
        <taxon>Spiralia</taxon>
        <taxon>Lophotrochozoa</taxon>
        <taxon>Platyhelminthes</taxon>
        <taxon>Cestoda</taxon>
        <taxon>Eucestoda</taxon>
        <taxon>Cyclophyllidea</taxon>
        <taxon>Mesocestoididae</taxon>
        <taxon>Mesocestoides</taxon>
    </lineage>
</organism>
<sequence length="122" mass="13428">MYPLAYPLNSSPAPPPNPKPQMPGKPDYRSTLQCVALTSKEVHFAGVCKNFTLVFGIWFTAAIRSLITLLIDPHDMYLVVIGALTGLGHFVSVQIPLVPVAKSGIRRIARLVTHSVFHRCTF</sequence>
<feature type="region of interest" description="Disordered" evidence="1">
    <location>
        <begin position="1"/>
        <end position="26"/>
    </location>
</feature>